<comment type="cofactor">
    <cofactor evidence="10">
        <name>Mg(2+)</name>
        <dbReference type="ChEBI" id="CHEBI:18420"/>
    </cofactor>
    <text evidence="10">Requires a divalent cation, most likely magnesium in vivo, as an electrophilic catalyst to aid phosphoryl group transfer. It is the chelate of the metal and the nucleotide that is the actual substrate.</text>
</comment>
<evidence type="ECO:0000256" key="8">
    <source>
        <dbReference type="ARBA" id="ARBA00022958"/>
    </source>
</evidence>
<feature type="active site" description="Proton acceptor" evidence="10">
    <location>
        <position position="251"/>
    </location>
</feature>
<keyword evidence="5 10" id="KW-0418">Kinase</keyword>
<comment type="caution">
    <text evidence="12">The sequence shown here is derived from an EMBL/GenBank/DDBJ whole genome shotgun (WGS) entry which is preliminary data.</text>
</comment>
<comment type="function">
    <text evidence="10">Catalyzes the phosphorylation of ribose at O-5 in a reaction requiring ATP and magnesium. The resulting D-ribose-5-phosphate can then be used either for sythesis of nucleotides, histidine, and tryptophan, or as a component of the pentose phosphate pathway.</text>
</comment>
<dbReference type="InterPro" id="IPR029056">
    <property type="entry name" value="Ribokinase-like"/>
</dbReference>
<dbReference type="PANTHER" id="PTHR10584">
    <property type="entry name" value="SUGAR KINASE"/>
    <property type="match status" value="1"/>
</dbReference>
<feature type="domain" description="Carbohydrate kinase PfkB" evidence="11">
    <location>
        <begin position="2"/>
        <end position="294"/>
    </location>
</feature>
<dbReference type="GO" id="GO:0005829">
    <property type="term" value="C:cytosol"/>
    <property type="evidence" value="ECO:0007669"/>
    <property type="project" value="TreeGrafter"/>
</dbReference>
<dbReference type="AlphaFoldDB" id="A0A7J7JVG4"/>
<dbReference type="Pfam" id="PF00294">
    <property type="entry name" value="PfkB"/>
    <property type="match status" value="1"/>
</dbReference>
<dbReference type="OrthoDB" id="415590at2759"/>
<evidence type="ECO:0000256" key="5">
    <source>
        <dbReference type="ARBA" id="ARBA00022777"/>
    </source>
</evidence>
<feature type="binding site" evidence="10">
    <location>
        <position position="283"/>
    </location>
    <ligand>
        <name>K(+)</name>
        <dbReference type="ChEBI" id="CHEBI:29103"/>
    </ligand>
</feature>
<feature type="binding site" evidence="10">
    <location>
        <begin position="217"/>
        <end position="222"/>
    </location>
    <ligand>
        <name>ATP</name>
        <dbReference type="ChEBI" id="CHEBI:30616"/>
    </ligand>
</feature>
<dbReference type="UniPathway" id="UPA00916">
    <property type="reaction ID" value="UER00889"/>
</dbReference>
<protein>
    <recommendedName>
        <fullName evidence="10">Ribokinase</fullName>
        <shortName evidence="10">RK</shortName>
        <ecNumber evidence="10">2.7.1.15</ecNumber>
    </recommendedName>
</protein>
<reference evidence="12" key="1">
    <citation type="submission" date="2020-06" db="EMBL/GenBank/DDBJ databases">
        <title>Draft genome of Bugula neritina, a colonial animal packing powerful symbionts and potential medicines.</title>
        <authorList>
            <person name="Rayko M."/>
        </authorList>
    </citation>
    <scope>NUCLEOTIDE SEQUENCE [LARGE SCALE GENOMIC DNA]</scope>
    <source>
        <strain evidence="12">Kwan_BN1</strain>
    </source>
</reference>
<organism evidence="12 13">
    <name type="scientific">Bugula neritina</name>
    <name type="common">Brown bryozoan</name>
    <name type="synonym">Sertularia neritina</name>
    <dbReference type="NCBI Taxonomy" id="10212"/>
    <lineage>
        <taxon>Eukaryota</taxon>
        <taxon>Metazoa</taxon>
        <taxon>Spiralia</taxon>
        <taxon>Lophotrochozoa</taxon>
        <taxon>Bryozoa</taxon>
        <taxon>Gymnolaemata</taxon>
        <taxon>Cheilostomatida</taxon>
        <taxon>Flustrina</taxon>
        <taxon>Buguloidea</taxon>
        <taxon>Bugulidae</taxon>
        <taxon>Bugula</taxon>
    </lineage>
</organism>
<dbReference type="NCBIfam" id="TIGR02152">
    <property type="entry name" value="D_ribokin_bact"/>
    <property type="match status" value="1"/>
</dbReference>
<dbReference type="Gene3D" id="3.40.1190.20">
    <property type="match status" value="1"/>
</dbReference>
<dbReference type="EMBL" id="VXIV02001774">
    <property type="protein sequence ID" value="KAF6029957.1"/>
    <property type="molecule type" value="Genomic_DNA"/>
</dbReference>
<dbReference type="PRINTS" id="PR00990">
    <property type="entry name" value="RIBOKINASE"/>
</dbReference>
<dbReference type="InterPro" id="IPR011611">
    <property type="entry name" value="PfkB_dom"/>
</dbReference>
<keyword evidence="13" id="KW-1185">Reference proteome</keyword>
<dbReference type="InterPro" id="IPR002139">
    <property type="entry name" value="Ribo/fructo_kinase"/>
</dbReference>
<feature type="binding site" evidence="10">
    <location>
        <position position="292"/>
    </location>
    <ligand>
        <name>K(+)</name>
        <dbReference type="ChEBI" id="CHEBI:29103"/>
    </ligand>
</feature>
<dbReference type="InterPro" id="IPR011877">
    <property type="entry name" value="Ribokinase"/>
</dbReference>
<dbReference type="GO" id="GO:0005634">
    <property type="term" value="C:nucleus"/>
    <property type="evidence" value="ECO:0007669"/>
    <property type="project" value="UniProtKB-SubCell"/>
</dbReference>
<evidence type="ECO:0000256" key="7">
    <source>
        <dbReference type="ARBA" id="ARBA00022842"/>
    </source>
</evidence>
<accession>A0A7J7JVG4</accession>
<keyword evidence="6 10" id="KW-0067">ATP-binding</keyword>
<comment type="activity regulation">
    <text evidence="10">Activated by a monovalent cation that binds near, but not in, the active site. The most likely occupant of the site in vivo is potassium. Ion binding induces a conformational change that may alter substrate affinity.</text>
</comment>
<dbReference type="SUPFAM" id="SSF53613">
    <property type="entry name" value="Ribokinase-like"/>
    <property type="match status" value="1"/>
</dbReference>
<comment type="subunit">
    <text evidence="10">Homodimer.</text>
</comment>
<keyword evidence="9 10" id="KW-0119">Carbohydrate metabolism</keyword>
<comment type="subcellular location">
    <subcellularLocation>
        <location evidence="10">Cytoplasm</location>
    </subcellularLocation>
    <subcellularLocation>
        <location evidence="10">Nucleus</location>
    </subcellularLocation>
</comment>
<gene>
    <name evidence="12" type="ORF">EB796_011745</name>
</gene>
<evidence type="ECO:0000259" key="11">
    <source>
        <dbReference type="Pfam" id="PF00294"/>
    </source>
</evidence>
<comment type="catalytic activity">
    <reaction evidence="10">
        <text>D-ribose + ATP = D-ribose 5-phosphate + ADP + H(+)</text>
        <dbReference type="Rhea" id="RHEA:13697"/>
        <dbReference type="ChEBI" id="CHEBI:15378"/>
        <dbReference type="ChEBI" id="CHEBI:30616"/>
        <dbReference type="ChEBI" id="CHEBI:47013"/>
        <dbReference type="ChEBI" id="CHEBI:78346"/>
        <dbReference type="ChEBI" id="CHEBI:456216"/>
        <dbReference type="EC" id="2.7.1.15"/>
    </reaction>
</comment>
<feature type="binding site" evidence="10">
    <location>
        <begin position="10"/>
        <end position="12"/>
    </location>
    <ligand>
        <name>substrate</name>
    </ligand>
</feature>
<sequence>MDVVVVGSCNVDLISYIPKLPQKGETIHGTKFKMGFGGKGANQCVSSAKLGAKAAMVAKVGKDTYGKGFVEEFQRFKVNTDYIVSTDGASTGVAPCLVDQNGSSAIIIVSGANLLLTPQEIEQAEEVIKSSKVMICQLEVTQEATLAALRIAKKHGVKTIFNPAPKLDSLPEEIYSLCDVFCPNETEVSDTAVTTIEEAGAAAIPYLDKGCFTVIVTLGDKGCVYVTKDDRKVCHVACDKVNAIDTTGAGDSFVGSLAYFMSCHASLPLEEMIRRSCQVATVSVQREGTQTSYPYRNELPPELFLH</sequence>
<comment type="caution">
    <text evidence="10">Lacks conserved residue(s) required for the propagation of feature annotation.</text>
</comment>
<evidence type="ECO:0000313" key="12">
    <source>
        <dbReference type="EMBL" id="KAF6029957.1"/>
    </source>
</evidence>
<dbReference type="GO" id="GO:0046872">
    <property type="term" value="F:metal ion binding"/>
    <property type="evidence" value="ECO:0007669"/>
    <property type="project" value="UniProtKB-KW"/>
</dbReference>
<keyword evidence="8 10" id="KW-0630">Potassium</keyword>
<dbReference type="GO" id="GO:0004747">
    <property type="term" value="F:ribokinase activity"/>
    <property type="evidence" value="ECO:0007669"/>
    <property type="project" value="UniProtKB-UniRule"/>
</dbReference>
<evidence type="ECO:0000256" key="3">
    <source>
        <dbReference type="ARBA" id="ARBA00022723"/>
    </source>
</evidence>
<feature type="binding site" evidence="10">
    <location>
        <position position="245"/>
    </location>
    <ligand>
        <name>K(+)</name>
        <dbReference type="ChEBI" id="CHEBI:29103"/>
    </ligand>
</feature>
<feature type="binding site" evidence="10">
    <location>
        <begin position="250"/>
        <end position="251"/>
    </location>
    <ligand>
        <name>ATP</name>
        <dbReference type="ChEBI" id="CHEBI:30616"/>
    </ligand>
</feature>
<proteinExistence type="inferred from homology"/>
<keyword evidence="4 10" id="KW-0547">Nucleotide-binding</keyword>
<keyword evidence="2 10" id="KW-0808">Transferase</keyword>
<dbReference type="PANTHER" id="PTHR10584:SF166">
    <property type="entry name" value="RIBOKINASE"/>
    <property type="match status" value="1"/>
</dbReference>
<feature type="binding site" evidence="10">
    <location>
        <position position="139"/>
    </location>
    <ligand>
        <name>substrate</name>
    </ligand>
</feature>
<feature type="binding site" evidence="10">
    <location>
        <position position="184"/>
    </location>
    <ligand>
        <name>ATP</name>
        <dbReference type="ChEBI" id="CHEBI:30616"/>
    </ligand>
</feature>
<feature type="binding site" evidence="10">
    <location>
        <begin position="38"/>
        <end position="42"/>
    </location>
    <ligand>
        <name>substrate</name>
    </ligand>
</feature>
<evidence type="ECO:0000256" key="4">
    <source>
        <dbReference type="ARBA" id="ARBA00022741"/>
    </source>
</evidence>
<comment type="pathway">
    <text evidence="10">Carbohydrate metabolism; D-ribose degradation; D-ribose 5-phosphate from beta-D-ribopyranose: step 2/2.</text>
</comment>
<dbReference type="EC" id="2.7.1.15" evidence="10"/>
<comment type="similarity">
    <text evidence="10">Belongs to the carbohydrate kinase PfkB family. Ribokinase subfamily.</text>
</comment>
<feature type="binding site" evidence="10">
    <location>
        <position position="286"/>
    </location>
    <ligand>
        <name>K(+)</name>
        <dbReference type="ChEBI" id="CHEBI:29103"/>
    </ligand>
</feature>
<feature type="binding site" evidence="10">
    <location>
        <position position="251"/>
    </location>
    <ligand>
        <name>substrate</name>
    </ligand>
</feature>
<keyword evidence="1 10" id="KW-0963">Cytoplasm</keyword>
<evidence type="ECO:0000313" key="13">
    <source>
        <dbReference type="Proteomes" id="UP000593567"/>
    </source>
</evidence>
<feature type="binding site" evidence="10">
    <location>
        <position position="247"/>
    </location>
    <ligand>
        <name>K(+)</name>
        <dbReference type="ChEBI" id="CHEBI:29103"/>
    </ligand>
</feature>
<keyword evidence="7 10" id="KW-0460">Magnesium</keyword>
<name>A0A7J7JVG4_BUGNE</name>
<evidence type="ECO:0000256" key="10">
    <source>
        <dbReference type="HAMAP-Rule" id="MF_03215"/>
    </source>
</evidence>
<dbReference type="CDD" id="cd01174">
    <property type="entry name" value="ribokinase"/>
    <property type="match status" value="1"/>
</dbReference>
<dbReference type="GO" id="GO:0019303">
    <property type="term" value="P:D-ribose catabolic process"/>
    <property type="evidence" value="ECO:0007669"/>
    <property type="project" value="UniProtKB-UniRule"/>
</dbReference>
<dbReference type="GO" id="GO:0005524">
    <property type="term" value="F:ATP binding"/>
    <property type="evidence" value="ECO:0007669"/>
    <property type="project" value="UniProtKB-UniRule"/>
</dbReference>
<evidence type="ECO:0000256" key="9">
    <source>
        <dbReference type="ARBA" id="ARBA00023277"/>
    </source>
</evidence>
<dbReference type="HAMAP" id="MF_01987">
    <property type="entry name" value="Ribokinase"/>
    <property type="match status" value="1"/>
</dbReference>
<evidence type="ECO:0000256" key="2">
    <source>
        <dbReference type="ARBA" id="ARBA00022679"/>
    </source>
</evidence>
<feature type="binding site" evidence="10">
    <location>
        <position position="288"/>
    </location>
    <ligand>
        <name>K(+)</name>
        <dbReference type="ChEBI" id="CHEBI:29103"/>
    </ligand>
</feature>
<dbReference type="Proteomes" id="UP000593567">
    <property type="component" value="Unassembled WGS sequence"/>
</dbReference>
<keyword evidence="3 10" id="KW-0479">Metal-binding</keyword>
<keyword evidence="10" id="KW-0539">Nucleus</keyword>
<evidence type="ECO:0000256" key="1">
    <source>
        <dbReference type="ARBA" id="ARBA00022490"/>
    </source>
</evidence>
<dbReference type="FunFam" id="3.40.1190.20:FF:000010">
    <property type="entry name" value="Ribokinase"/>
    <property type="match status" value="1"/>
</dbReference>
<evidence type="ECO:0000256" key="6">
    <source>
        <dbReference type="ARBA" id="ARBA00022840"/>
    </source>
</evidence>